<dbReference type="InterPro" id="IPR011051">
    <property type="entry name" value="RmlC_Cupin_sf"/>
</dbReference>
<dbReference type="Pfam" id="PF02678">
    <property type="entry name" value="Pirin"/>
    <property type="match status" value="1"/>
</dbReference>
<keyword evidence="7" id="KW-1185">Reference proteome</keyword>
<dbReference type="SUPFAM" id="SSF51182">
    <property type="entry name" value="RmlC-like cupins"/>
    <property type="match status" value="1"/>
</dbReference>
<accession>A0ABP0ED30</accession>
<evidence type="ECO:0008006" key="8">
    <source>
        <dbReference type="Google" id="ProtNLM"/>
    </source>
</evidence>
<comment type="similarity">
    <text evidence="1 2">Belongs to the pirin family.</text>
</comment>
<dbReference type="Gene3D" id="2.60.120.10">
    <property type="entry name" value="Jelly Rolls"/>
    <property type="match status" value="2"/>
</dbReference>
<dbReference type="EMBL" id="OZ004257">
    <property type="protein sequence ID" value="CAK7906334.1"/>
    <property type="molecule type" value="Genomic_DNA"/>
</dbReference>
<feature type="domain" description="Pirin N-terminal" evidence="4">
    <location>
        <begin position="21"/>
        <end position="119"/>
    </location>
</feature>
<evidence type="ECO:0000256" key="3">
    <source>
        <dbReference type="SAM" id="Coils"/>
    </source>
</evidence>
<evidence type="ECO:0000259" key="4">
    <source>
        <dbReference type="Pfam" id="PF02678"/>
    </source>
</evidence>
<dbReference type="Pfam" id="PF05726">
    <property type="entry name" value="Pirin_C"/>
    <property type="match status" value="1"/>
</dbReference>
<dbReference type="InterPro" id="IPR003829">
    <property type="entry name" value="Pirin_N_dom"/>
</dbReference>
<dbReference type="PIRSF" id="PIRSF006232">
    <property type="entry name" value="Pirin"/>
    <property type="match status" value="1"/>
</dbReference>
<evidence type="ECO:0000259" key="5">
    <source>
        <dbReference type="Pfam" id="PF05726"/>
    </source>
</evidence>
<reference evidence="6 7" key="1">
    <citation type="submission" date="2024-01" db="EMBL/GenBank/DDBJ databases">
        <authorList>
            <consortium name="Genoscope - CEA"/>
            <person name="William W."/>
        </authorList>
    </citation>
    <scope>NUCLEOTIDE SEQUENCE [LARGE SCALE GENOMIC DNA]</scope>
    <source>
        <strain evidence="6 7">29B2s-10</strain>
    </source>
</reference>
<organism evidence="6 7">
    <name type="scientific">[Candida] anglica</name>
    <dbReference type="NCBI Taxonomy" id="148631"/>
    <lineage>
        <taxon>Eukaryota</taxon>
        <taxon>Fungi</taxon>
        <taxon>Dikarya</taxon>
        <taxon>Ascomycota</taxon>
        <taxon>Saccharomycotina</taxon>
        <taxon>Pichiomycetes</taxon>
        <taxon>Debaryomycetaceae</taxon>
        <taxon>Kurtzmaniella</taxon>
    </lineage>
</organism>
<dbReference type="InterPro" id="IPR014710">
    <property type="entry name" value="RmlC-like_jellyroll"/>
</dbReference>
<dbReference type="PANTHER" id="PTHR13903">
    <property type="entry name" value="PIRIN-RELATED"/>
    <property type="match status" value="1"/>
</dbReference>
<keyword evidence="3" id="KW-0175">Coiled coil</keyword>
<protein>
    <recommendedName>
        <fullName evidence="8">Pirin</fullName>
    </recommendedName>
</protein>
<evidence type="ECO:0000256" key="1">
    <source>
        <dbReference type="ARBA" id="ARBA00008416"/>
    </source>
</evidence>
<dbReference type="Proteomes" id="UP001497600">
    <property type="component" value="Chromosome E"/>
</dbReference>
<dbReference type="CDD" id="cd02909">
    <property type="entry name" value="cupin_pirin_N"/>
    <property type="match status" value="1"/>
</dbReference>
<dbReference type="CDD" id="cd02247">
    <property type="entry name" value="cupin_pirin_C"/>
    <property type="match status" value="1"/>
</dbReference>
<proteinExistence type="inferred from homology"/>
<dbReference type="InterPro" id="IPR012093">
    <property type="entry name" value="Pirin"/>
</dbReference>
<sequence>MGLRSTLKLVNAREQAEGAGARVRRSIGTSEMRSFNPFLMLDHFNGGAEAGFPEHGHSGQETITLMLKGAMAHEDFTGSKGILYPGDLQFMTAGKGVVHSEMPVAINGENVISGMQLWVDLPKKLRKTEPRYRDLRSYEVPEVVEQDGKVKVKVISGESYGVESAHDLAYTPVQYYYVTLKPDGTYTQKVPEDYNFFLYVLEGDNLVVNDGTSVPAHSNVFFKRDGDEIRATNKAEKDGKDIEFVLIGGQVLDQESVHYGPFVADSEQDIYETYTDFQYGRNGFEKRRTWDSLISNGVTKDMIENQLNGNLEKRKEAEQKYLEEREKVKSKV</sequence>
<name>A0ABP0ED30_9ASCO</name>
<feature type="coiled-coil region" evidence="3">
    <location>
        <begin position="300"/>
        <end position="327"/>
    </location>
</feature>
<dbReference type="InterPro" id="IPR008778">
    <property type="entry name" value="Pirin_C_dom"/>
</dbReference>
<feature type="domain" description="Pirin C-terminal" evidence="5">
    <location>
        <begin position="175"/>
        <end position="283"/>
    </location>
</feature>
<gene>
    <name evidence="6" type="ORF">CAAN4_E00122</name>
</gene>
<evidence type="ECO:0000256" key="2">
    <source>
        <dbReference type="RuleBase" id="RU003457"/>
    </source>
</evidence>
<dbReference type="PANTHER" id="PTHR13903:SF8">
    <property type="entry name" value="PIRIN"/>
    <property type="match status" value="1"/>
</dbReference>
<evidence type="ECO:0000313" key="7">
    <source>
        <dbReference type="Proteomes" id="UP001497600"/>
    </source>
</evidence>
<evidence type="ECO:0000313" key="6">
    <source>
        <dbReference type="EMBL" id="CAK7906334.1"/>
    </source>
</evidence>